<name>A0A328B0P7_9CAUL</name>
<dbReference type="AlphaFoldDB" id="A0A328B0P7"/>
<evidence type="ECO:0000256" key="2">
    <source>
        <dbReference type="ARBA" id="ARBA00022500"/>
    </source>
</evidence>
<dbReference type="SMART" id="SM00448">
    <property type="entry name" value="REC"/>
    <property type="match status" value="1"/>
</dbReference>
<sequence length="357" mass="37716">MIRILSVDDSALVRRLLGQVFGAEPDFEVAFARNGLEGIEKLQSFQPDVVTLDIHMPQMDGLATLDRIMLERPCPVIMVSSLTEEGAEITLEALRLGAVDFVAKPGGAVSLKLDRFGPELVSKVRAAAGARIPTSLRLADRVRHRLGARLAPTRRSTPSTPKLAAATGQGLVVVGVSTGGPPALEALLRPLTADFPWPILIAQHMPATFTSSLARRLDGLCALKVTEISEPTALKAGTAYIGRGDADVVVARRGAVLTAEPVASDQAYPWHPSTDRLVRSAMEHVAARQLIGVLMTGMGDDGAQAMAALRAAGGRTVAESEETAIVWGMPGELVKAGGADFILPVHKIAARLESLTP</sequence>
<dbReference type="CDD" id="cd17541">
    <property type="entry name" value="REC_CheB-like"/>
    <property type="match status" value="1"/>
</dbReference>
<dbReference type="SUPFAM" id="SSF52738">
    <property type="entry name" value="Methylesterase CheB, C-terminal domain"/>
    <property type="match status" value="1"/>
</dbReference>
<feature type="active site" evidence="5 6">
    <location>
        <position position="301"/>
    </location>
</feature>
<comment type="similarity">
    <text evidence="5">Belongs to the CheB family.</text>
</comment>
<evidence type="ECO:0000256" key="6">
    <source>
        <dbReference type="PROSITE-ProRule" id="PRU00050"/>
    </source>
</evidence>
<dbReference type="HAMAP" id="MF_00099">
    <property type="entry name" value="CheB_chemtxs"/>
    <property type="match status" value="1"/>
</dbReference>
<evidence type="ECO:0000256" key="3">
    <source>
        <dbReference type="ARBA" id="ARBA00022801"/>
    </source>
</evidence>
<reference evidence="11" key="1">
    <citation type="submission" date="2018-05" db="EMBL/GenBank/DDBJ databases">
        <authorList>
            <person name="Li X."/>
        </authorList>
    </citation>
    <scope>NUCLEOTIDE SEQUENCE [LARGE SCALE GENOMIC DNA]</scope>
    <source>
        <strain evidence="11">HKS-05</strain>
    </source>
</reference>
<comment type="catalytic activity">
    <reaction evidence="4 5">
        <text>[protein]-L-glutamate 5-O-methyl ester + H2O = L-glutamyl-[protein] + methanol + H(+)</text>
        <dbReference type="Rhea" id="RHEA:23236"/>
        <dbReference type="Rhea" id="RHEA-COMP:10208"/>
        <dbReference type="Rhea" id="RHEA-COMP:10311"/>
        <dbReference type="ChEBI" id="CHEBI:15377"/>
        <dbReference type="ChEBI" id="CHEBI:15378"/>
        <dbReference type="ChEBI" id="CHEBI:17790"/>
        <dbReference type="ChEBI" id="CHEBI:29973"/>
        <dbReference type="ChEBI" id="CHEBI:82795"/>
        <dbReference type="EC" id="3.1.1.61"/>
    </reaction>
</comment>
<evidence type="ECO:0000259" key="8">
    <source>
        <dbReference type="PROSITE" id="PS50110"/>
    </source>
</evidence>
<feature type="domain" description="Response regulatory" evidence="8">
    <location>
        <begin position="3"/>
        <end position="119"/>
    </location>
</feature>
<dbReference type="InterPro" id="IPR035909">
    <property type="entry name" value="CheB_C"/>
</dbReference>
<proteinExistence type="inferred from homology"/>
<dbReference type="Proteomes" id="UP000249842">
    <property type="component" value="Unassembled WGS sequence"/>
</dbReference>
<dbReference type="GO" id="GO:0000156">
    <property type="term" value="F:phosphorelay response regulator activity"/>
    <property type="evidence" value="ECO:0007669"/>
    <property type="project" value="InterPro"/>
</dbReference>
<dbReference type="PROSITE" id="PS50122">
    <property type="entry name" value="CHEB"/>
    <property type="match status" value="1"/>
</dbReference>
<keyword evidence="5 7" id="KW-0597">Phosphoprotein</keyword>
<dbReference type="OrthoDB" id="9793421at2"/>
<evidence type="ECO:0000313" key="10">
    <source>
        <dbReference type="EMBL" id="RAK60992.1"/>
    </source>
</evidence>
<evidence type="ECO:0000313" key="11">
    <source>
        <dbReference type="Proteomes" id="UP000249842"/>
    </source>
</evidence>
<protein>
    <recommendedName>
        <fullName evidence="5">Protein-glutamate methylesterase/protein-glutamine glutaminase</fullName>
        <ecNumber evidence="5">3.1.1.61</ecNumber>
        <ecNumber evidence="5">3.5.1.44</ecNumber>
    </recommendedName>
</protein>
<dbReference type="Gene3D" id="3.40.50.2300">
    <property type="match status" value="1"/>
</dbReference>
<evidence type="ECO:0000256" key="5">
    <source>
        <dbReference type="HAMAP-Rule" id="MF_00099"/>
    </source>
</evidence>
<dbReference type="PROSITE" id="PS50110">
    <property type="entry name" value="RESPONSE_REGULATORY"/>
    <property type="match status" value="1"/>
</dbReference>
<dbReference type="GO" id="GO:0050568">
    <property type="term" value="F:protein-glutamine glutaminase activity"/>
    <property type="evidence" value="ECO:0007669"/>
    <property type="project" value="UniProtKB-UniRule"/>
</dbReference>
<feature type="active site" evidence="5 6">
    <location>
        <position position="204"/>
    </location>
</feature>
<comment type="subcellular location">
    <subcellularLocation>
        <location evidence="5">Cytoplasm</location>
    </subcellularLocation>
</comment>
<accession>A0A328B0P7</accession>
<feature type="modified residue" description="4-aspartylphosphate" evidence="5 7">
    <location>
        <position position="53"/>
    </location>
</feature>
<keyword evidence="3 5" id="KW-0378">Hydrolase</keyword>
<dbReference type="InterPro" id="IPR008248">
    <property type="entry name" value="CheB-like"/>
</dbReference>
<dbReference type="GO" id="GO:0008984">
    <property type="term" value="F:protein-glutamate methylesterase activity"/>
    <property type="evidence" value="ECO:0007669"/>
    <property type="project" value="UniProtKB-UniRule"/>
</dbReference>
<dbReference type="InterPro" id="IPR001789">
    <property type="entry name" value="Sig_transdc_resp-reg_receiver"/>
</dbReference>
<keyword evidence="1 5" id="KW-0963">Cytoplasm</keyword>
<dbReference type="EC" id="3.5.1.44" evidence="5"/>
<dbReference type="InterPro" id="IPR000673">
    <property type="entry name" value="Sig_transdc_resp-reg_Me-estase"/>
</dbReference>
<dbReference type="PANTHER" id="PTHR42872">
    <property type="entry name" value="PROTEIN-GLUTAMATE METHYLESTERASE/PROTEIN-GLUTAMINE GLUTAMINASE"/>
    <property type="match status" value="1"/>
</dbReference>
<evidence type="ECO:0000256" key="7">
    <source>
        <dbReference type="PROSITE-ProRule" id="PRU00169"/>
    </source>
</evidence>
<dbReference type="InterPro" id="IPR011006">
    <property type="entry name" value="CheY-like_superfamily"/>
</dbReference>
<dbReference type="RefSeq" id="WP_111458284.1">
    <property type="nucleotide sequence ID" value="NZ_QFYP01000001.1"/>
</dbReference>
<evidence type="ECO:0000256" key="4">
    <source>
        <dbReference type="ARBA" id="ARBA00048267"/>
    </source>
</evidence>
<dbReference type="PANTHER" id="PTHR42872:SF6">
    <property type="entry name" value="PROTEIN-GLUTAMATE METHYLESTERASE_PROTEIN-GLUTAMINE GLUTAMINASE"/>
    <property type="match status" value="1"/>
</dbReference>
<gene>
    <name evidence="5" type="primary">cheB</name>
    <name evidence="10" type="ORF">DJ021_14835</name>
</gene>
<dbReference type="Gene3D" id="3.40.50.180">
    <property type="entry name" value="Methylesterase CheB, C-terminal domain"/>
    <property type="match status" value="1"/>
</dbReference>
<evidence type="ECO:0000256" key="1">
    <source>
        <dbReference type="ARBA" id="ARBA00022490"/>
    </source>
</evidence>
<comment type="catalytic activity">
    <reaction evidence="5">
        <text>L-glutaminyl-[protein] + H2O = L-glutamyl-[protein] + NH4(+)</text>
        <dbReference type="Rhea" id="RHEA:16441"/>
        <dbReference type="Rhea" id="RHEA-COMP:10207"/>
        <dbReference type="Rhea" id="RHEA-COMP:10208"/>
        <dbReference type="ChEBI" id="CHEBI:15377"/>
        <dbReference type="ChEBI" id="CHEBI:28938"/>
        <dbReference type="ChEBI" id="CHEBI:29973"/>
        <dbReference type="ChEBI" id="CHEBI:30011"/>
        <dbReference type="EC" id="3.5.1.44"/>
    </reaction>
</comment>
<dbReference type="Pfam" id="PF01339">
    <property type="entry name" value="CheB_methylest"/>
    <property type="match status" value="1"/>
</dbReference>
<dbReference type="GO" id="GO:0005737">
    <property type="term" value="C:cytoplasm"/>
    <property type="evidence" value="ECO:0007669"/>
    <property type="project" value="UniProtKB-SubCell"/>
</dbReference>
<comment type="function">
    <text evidence="5">Involved in chemotaxis. Part of a chemotaxis signal transduction system that modulates chemotaxis in response to various stimuli. Catalyzes the demethylation of specific methylglutamate residues introduced into the chemoreceptors (methyl-accepting chemotaxis proteins or MCP) by CheR. Also mediates the irreversible deamidation of specific glutamine residues to glutamic acid.</text>
</comment>
<comment type="PTM">
    <text evidence="5">Phosphorylated by CheA. Phosphorylation of the N-terminal regulatory domain activates the methylesterase activity.</text>
</comment>
<comment type="caution">
    <text evidence="10">The sequence shown here is derived from an EMBL/GenBank/DDBJ whole genome shotgun (WGS) entry which is preliminary data.</text>
</comment>
<dbReference type="NCBIfam" id="NF001965">
    <property type="entry name" value="PRK00742.1"/>
    <property type="match status" value="1"/>
</dbReference>
<dbReference type="EMBL" id="QFYP01000001">
    <property type="protein sequence ID" value="RAK60992.1"/>
    <property type="molecule type" value="Genomic_DNA"/>
</dbReference>
<organism evidence="10 11">
    <name type="scientific">Phenylobacterium hankyongense</name>
    <dbReference type="NCBI Taxonomy" id="1813876"/>
    <lineage>
        <taxon>Bacteria</taxon>
        <taxon>Pseudomonadati</taxon>
        <taxon>Pseudomonadota</taxon>
        <taxon>Alphaproteobacteria</taxon>
        <taxon>Caulobacterales</taxon>
        <taxon>Caulobacteraceae</taxon>
        <taxon>Phenylobacterium</taxon>
    </lineage>
</organism>
<dbReference type="PIRSF" id="PIRSF000876">
    <property type="entry name" value="RR_chemtxs_CheB"/>
    <property type="match status" value="1"/>
</dbReference>
<keyword evidence="11" id="KW-1185">Reference proteome</keyword>
<feature type="active site" evidence="5 6">
    <location>
        <position position="177"/>
    </location>
</feature>
<dbReference type="SUPFAM" id="SSF52172">
    <property type="entry name" value="CheY-like"/>
    <property type="match status" value="1"/>
</dbReference>
<feature type="domain" description="CheB-type methylesterase" evidence="9">
    <location>
        <begin position="165"/>
        <end position="357"/>
    </location>
</feature>
<dbReference type="EC" id="3.1.1.61" evidence="5"/>
<comment type="domain">
    <text evidence="5">Contains a C-terminal catalytic domain, and an N-terminal region which modulates catalytic activity.</text>
</comment>
<evidence type="ECO:0000259" key="9">
    <source>
        <dbReference type="PROSITE" id="PS50122"/>
    </source>
</evidence>
<dbReference type="CDD" id="cd16432">
    <property type="entry name" value="CheB_Rec"/>
    <property type="match status" value="1"/>
</dbReference>
<dbReference type="Pfam" id="PF00072">
    <property type="entry name" value="Response_reg"/>
    <property type="match status" value="1"/>
</dbReference>
<dbReference type="GO" id="GO:0006935">
    <property type="term" value="P:chemotaxis"/>
    <property type="evidence" value="ECO:0007669"/>
    <property type="project" value="UniProtKB-UniRule"/>
</dbReference>
<keyword evidence="2 5" id="KW-0145">Chemotaxis</keyword>